<name>A0ACB6RB80_9PLEO</name>
<accession>A0ACB6RB80</accession>
<protein>
    <submittedName>
        <fullName evidence="1">Uncharacterized protein</fullName>
    </submittedName>
</protein>
<dbReference type="EMBL" id="MU003494">
    <property type="protein sequence ID" value="KAF2476446.1"/>
    <property type="molecule type" value="Genomic_DNA"/>
</dbReference>
<proteinExistence type="predicted"/>
<dbReference type="Proteomes" id="UP000799755">
    <property type="component" value="Unassembled WGS sequence"/>
</dbReference>
<gene>
    <name evidence="1" type="ORF">BDR25DRAFT_66064</name>
</gene>
<sequence>MEHSHAAERGAAANVDTDQLAQEMTERFRQVLSTKRMNELTSRSVLSRSSSPAPRDFGTPQPPATTNAPPPSYSSLRNIPLVAQAPQDARSIRFKNMLHSLSNMPIRWENPGLLDEALRVVPLEQIYSEAEEESQILQAEAESLGAGKKAAWGYQDCVVRALLRWFKRSFFTWVNNPPCSRCYSPTIGVGMAAPLPDEQARGANQVELYKCSVEQCGAYERYPRYNDAFVLLQTRRGRCGEWANCFSMLCRAVGSRVRWVWNSEDHVWTEVYSLHRKRWVHVDACEEAWDKPRLYTEGWGKKLAYCIAFSVDGAMDVTRRYVRNPTKHGMERTRAPEAALLHIMDEIRAMRRSSMSKQDKFRLEGEDMREDRELRSYVISSIAHEVSRISADDILSGRSSRPRPDPDAQKAQEGRTSGSAEWIRQRGEGGRSTPNQHNPRDQHPR</sequence>
<evidence type="ECO:0000313" key="2">
    <source>
        <dbReference type="Proteomes" id="UP000799755"/>
    </source>
</evidence>
<evidence type="ECO:0000313" key="1">
    <source>
        <dbReference type="EMBL" id="KAF2476446.1"/>
    </source>
</evidence>
<reference evidence="1" key="1">
    <citation type="journal article" date="2020" name="Stud. Mycol.">
        <title>101 Dothideomycetes genomes: a test case for predicting lifestyles and emergence of pathogens.</title>
        <authorList>
            <person name="Haridas S."/>
            <person name="Albert R."/>
            <person name="Binder M."/>
            <person name="Bloem J."/>
            <person name="Labutti K."/>
            <person name="Salamov A."/>
            <person name="Andreopoulos B."/>
            <person name="Baker S."/>
            <person name="Barry K."/>
            <person name="Bills G."/>
            <person name="Bluhm B."/>
            <person name="Cannon C."/>
            <person name="Castanera R."/>
            <person name="Culley D."/>
            <person name="Daum C."/>
            <person name="Ezra D."/>
            <person name="Gonzalez J."/>
            <person name="Henrissat B."/>
            <person name="Kuo A."/>
            <person name="Liang C."/>
            <person name="Lipzen A."/>
            <person name="Lutzoni F."/>
            <person name="Magnuson J."/>
            <person name="Mondo S."/>
            <person name="Nolan M."/>
            <person name="Ohm R."/>
            <person name="Pangilinan J."/>
            <person name="Park H.-J."/>
            <person name="Ramirez L."/>
            <person name="Alfaro M."/>
            <person name="Sun H."/>
            <person name="Tritt A."/>
            <person name="Yoshinaga Y."/>
            <person name="Zwiers L.-H."/>
            <person name="Turgeon B."/>
            <person name="Goodwin S."/>
            <person name="Spatafora J."/>
            <person name="Crous P."/>
            <person name="Grigoriev I."/>
        </authorList>
    </citation>
    <scope>NUCLEOTIDE SEQUENCE</scope>
    <source>
        <strain evidence="1">ATCC 200398</strain>
    </source>
</reference>
<keyword evidence="2" id="KW-1185">Reference proteome</keyword>
<organism evidence="1 2">
    <name type="scientific">Lindgomyces ingoldianus</name>
    <dbReference type="NCBI Taxonomy" id="673940"/>
    <lineage>
        <taxon>Eukaryota</taxon>
        <taxon>Fungi</taxon>
        <taxon>Dikarya</taxon>
        <taxon>Ascomycota</taxon>
        <taxon>Pezizomycotina</taxon>
        <taxon>Dothideomycetes</taxon>
        <taxon>Pleosporomycetidae</taxon>
        <taxon>Pleosporales</taxon>
        <taxon>Lindgomycetaceae</taxon>
        <taxon>Lindgomyces</taxon>
    </lineage>
</organism>
<comment type="caution">
    <text evidence="1">The sequence shown here is derived from an EMBL/GenBank/DDBJ whole genome shotgun (WGS) entry which is preliminary data.</text>
</comment>